<dbReference type="SUPFAM" id="SSF53649">
    <property type="entry name" value="Alkaline phosphatase-like"/>
    <property type="match status" value="1"/>
</dbReference>
<dbReference type="KEGG" id="pphe:PP2015_804"/>
<evidence type="ECO:0000313" key="2">
    <source>
        <dbReference type="EMBL" id="ALO41323.1"/>
    </source>
</evidence>
<dbReference type="EMBL" id="CP013187">
    <property type="protein sequence ID" value="ALO41323.1"/>
    <property type="molecule type" value="Genomic_DNA"/>
</dbReference>
<evidence type="ECO:0000313" key="3">
    <source>
        <dbReference type="Proteomes" id="UP000061457"/>
    </source>
</evidence>
<dbReference type="RefSeq" id="WP_058029071.1">
    <property type="nucleotide sequence ID" value="NZ_CP013187.1"/>
</dbReference>
<keyword evidence="3" id="KW-1185">Reference proteome</keyword>
<dbReference type="Proteomes" id="UP000061457">
    <property type="component" value="Chromosome I"/>
</dbReference>
<dbReference type="AlphaFoldDB" id="A0A0S2JZ03"/>
<gene>
    <name evidence="2" type="ORF">PP2015_804</name>
</gene>
<feature type="signal peptide" evidence="1">
    <location>
        <begin position="1"/>
        <end position="18"/>
    </location>
</feature>
<protein>
    <submittedName>
        <fullName evidence="2">Phosphoglyceromutase</fullName>
    </submittedName>
</protein>
<accession>A0A0S2JZ03</accession>
<sequence>MKKLILAAATLCSSATYAASNVVVVTIDGLRWQEVFSGADSKLIEHKDFVKEPAQLKQTFWDESAQTRREKLMPFLWQTIAKQGVVVGNRALGSKMSVANDWYFSYPGYNEILTGQADPEIDSNALENNKNVTFLEWLNNKPEYGQKLAAFGSWDAFPYIFNEQRSGLYVNATFDSYHIQPQSAEMALLNELQAQTPSPWQNVRTDSFTYRFAKDYLTHIQPKAMVISLGETDDFAHEGHYDRYLHATKRTDAYLEDLWHTIQSTPGYRNNTTLLIVTDHGRGYNADDWQHHASKKAVSGYMKKLSHFQQGIIGADEIWMAAIGPDIKPLGELKAHKEFKQDQIASTALTILGENPQQFNPQAGKAIKEIIKL</sequence>
<organism evidence="2 3">
    <name type="scientific">Pseudoalteromonas phenolica</name>
    <dbReference type="NCBI Taxonomy" id="161398"/>
    <lineage>
        <taxon>Bacteria</taxon>
        <taxon>Pseudomonadati</taxon>
        <taxon>Pseudomonadota</taxon>
        <taxon>Gammaproteobacteria</taxon>
        <taxon>Alteromonadales</taxon>
        <taxon>Pseudoalteromonadaceae</taxon>
        <taxon>Pseudoalteromonas</taxon>
    </lineage>
</organism>
<reference evidence="2 3" key="1">
    <citation type="submission" date="2015-11" db="EMBL/GenBank/DDBJ databases">
        <authorList>
            <person name="Zhang Y."/>
            <person name="Guo Z."/>
        </authorList>
    </citation>
    <scope>NUCLEOTIDE SEQUENCE [LARGE SCALE GENOMIC DNA]</scope>
    <source>
        <strain evidence="2 3">KCTC 12086</strain>
    </source>
</reference>
<proteinExistence type="predicted"/>
<dbReference type="STRING" id="161398.PP2015_804"/>
<dbReference type="OrthoDB" id="9797014at2"/>
<evidence type="ECO:0000256" key="1">
    <source>
        <dbReference type="SAM" id="SignalP"/>
    </source>
</evidence>
<dbReference type="PATRIC" id="fig|161398.10.peg.817"/>
<name>A0A0S2JZ03_9GAMM</name>
<keyword evidence="1" id="KW-0732">Signal</keyword>
<dbReference type="Gene3D" id="3.40.720.10">
    <property type="entry name" value="Alkaline Phosphatase, subunit A"/>
    <property type="match status" value="1"/>
</dbReference>
<feature type="chain" id="PRO_5006600858" evidence="1">
    <location>
        <begin position="19"/>
        <end position="373"/>
    </location>
</feature>
<dbReference type="InterPro" id="IPR017850">
    <property type="entry name" value="Alkaline_phosphatase_core_sf"/>
</dbReference>